<feature type="region of interest" description="Disordered" evidence="3">
    <location>
        <begin position="45"/>
        <end position="71"/>
    </location>
</feature>
<dbReference type="InterPro" id="IPR035979">
    <property type="entry name" value="RBD_domain_sf"/>
</dbReference>
<comment type="caution">
    <text evidence="5">The sequence shown here is derived from an EMBL/GenBank/DDBJ whole genome shotgun (WGS) entry which is preliminary data.</text>
</comment>
<sequence>MNLGQNLRPSYADALIGLGTSSAAAPDLPLGMTYDDDPFTGYTGPAMYSPYEAQQRERREQREARRSRYDNDNTVDAQVFYPASSCVFVANLPESMENIKLERELNDKFGEWGAVFVKIRRDKKNMPYAFCQYTNDRDAAVAMAHGAGTMFQGRPCRVERVRANLGLEEAREVLEKHGAIGRLEEVSRDDADSHGIHQGILVEFKNYDPDRDIQATFRRHAIYRVVAHDPQRSRHAEPITDSEQTYRRRYEVDQRSIFVGNLPDIDGLEREVRLLAGEIGNVVSVQVIRKEGRSGYGMNVFAFVEYARAEVAEMAAQDLAGRRIFGCRIRVEQKETRRPGGDDRRIRTLEMPPAPRFVLRALSAVTWVNVACTRPVVLRMSATTSPQACLLSLLRP</sequence>
<evidence type="ECO:0000256" key="2">
    <source>
        <dbReference type="PROSITE-ProRule" id="PRU00176"/>
    </source>
</evidence>
<evidence type="ECO:0000313" key="6">
    <source>
        <dbReference type="Proteomes" id="UP001391051"/>
    </source>
</evidence>
<dbReference type="Gene3D" id="3.30.70.330">
    <property type="match status" value="2"/>
</dbReference>
<evidence type="ECO:0000259" key="4">
    <source>
        <dbReference type="PROSITE" id="PS50102"/>
    </source>
</evidence>
<dbReference type="PANTHER" id="PTHR10352">
    <property type="entry name" value="EUKARYOTIC TRANSLATION INITIATION FACTOR 3 SUBUNIT G"/>
    <property type="match status" value="1"/>
</dbReference>
<dbReference type="PROSITE" id="PS50102">
    <property type="entry name" value="RRM"/>
    <property type="match status" value="2"/>
</dbReference>
<feature type="domain" description="RRM" evidence="4">
    <location>
        <begin position="255"/>
        <end position="336"/>
    </location>
</feature>
<dbReference type="CDD" id="cd00590">
    <property type="entry name" value="RRM_SF"/>
    <property type="match status" value="1"/>
</dbReference>
<reference evidence="5 6" key="1">
    <citation type="submission" date="2023-01" db="EMBL/GenBank/DDBJ databases">
        <title>Analysis of 21 Apiospora genomes using comparative genomics revels a genus with tremendous synthesis potential of carbohydrate active enzymes and secondary metabolites.</title>
        <authorList>
            <person name="Sorensen T."/>
        </authorList>
    </citation>
    <scope>NUCLEOTIDE SEQUENCE [LARGE SCALE GENOMIC DNA]</scope>
    <source>
        <strain evidence="5 6">CBS 24483</strain>
    </source>
</reference>
<dbReference type="Pfam" id="PF00076">
    <property type="entry name" value="RRM_1"/>
    <property type="match status" value="2"/>
</dbReference>
<evidence type="ECO:0000256" key="1">
    <source>
        <dbReference type="ARBA" id="ARBA00022884"/>
    </source>
</evidence>
<dbReference type="InterPro" id="IPR000504">
    <property type="entry name" value="RRM_dom"/>
</dbReference>
<name>A0ABR1Q3D9_9PEZI</name>
<feature type="domain" description="RRM" evidence="4">
    <location>
        <begin position="85"/>
        <end position="163"/>
    </location>
</feature>
<evidence type="ECO:0000313" key="5">
    <source>
        <dbReference type="EMBL" id="KAK7946519.1"/>
    </source>
</evidence>
<evidence type="ECO:0000256" key="3">
    <source>
        <dbReference type="SAM" id="MobiDB-lite"/>
    </source>
</evidence>
<dbReference type="EMBL" id="JAQQWE010000007">
    <property type="protein sequence ID" value="KAK7946519.1"/>
    <property type="molecule type" value="Genomic_DNA"/>
</dbReference>
<proteinExistence type="predicted"/>
<protein>
    <submittedName>
        <fullName evidence="5">RNA recognition motif domain-containing protein</fullName>
    </submittedName>
</protein>
<gene>
    <name evidence="5" type="ORF">PG986_010840</name>
</gene>
<keyword evidence="6" id="KW-1185">Reference proteome</keyword>
<dbReference type="Proteomes" id="UP001391051">
    <property type="component" value="Unassembled WGS sequence"/>
</dbReference>
<accession>A0ABR1Q3D9</accession>
<dbReference type="SMART" id="SM00360">
    <property type="entry name" value="RRM"/>
    <property type="match status" value="2"/>
</dbReference>
<keyword evidence="1 2" id="KW-0694">RNA-binding</keyword>
<dbReference type="SUPFAM" id="SSF54928">
    <property type="entry name" value="RNA-binding domain, RBD"/>
    <property type="match status" value="1"/>
</dbReference>
<dbReference type="GeneID" id="92080124"/>
<feature type="compositionally biased region" description="Basic and acidic residues" evidence="3">
    <location>
        <begin position="54"/>
        <end position="71"/>
    </location>
</feature>
<dbReference type="InterPro" id="IPR012677">
    <property type="entry name" value="Nucleotide-bd_a/b_plait_sf"/>
</dbReference>
<dbReference type="RefSeq" id="XP_066696553.1">
    <property type="nucleotide sequence ID" value="XM_066847062.1"/>
</dbReference>
<organism evidence="5 6">
    <name type="scientific">Apiospora aurea</name>
    <dbReference type="NCBI Taxonomy" id="335848"/>
    <lineage>
        <taxon>Eukaryota</taxon>
        <taxon>Fungi</taxon>
        <taxon>Dikarya</taxon>
        <taxon>Ascomycota</taxon>
        <taxon>Pezizomycotina</taxon>
        <taxon>Sordariomycetes</taxon>
        <taxon>Xylariomycetidae</taxon>
        <taxon>Amphisphaeriales</taxon>
        <taxon>Apiosporaceae</taxon>
        <taxon>Apiospora</taxon>
    </lineage>
</organism>